<gene>
    <name evidence="4" type="ORF">N7493_007220</name>
</gene>
<dbReference type="SUPFAM" id="SSF56784">
    <property type="entry name" value="HAD-like"/>
    <property type="match status" value="1"/>
</dbReference>
<name>A0AAD6HJ65_9EURO</name>
<evidence type="ECO:0000259" key="3">
    <source>
        <dbReference type="PROSITE" id="PS50969"/>
    </source>
</evidence>
<comment type="caution">
    <text evidence="4">The sequence shown here is derived from an EMBL/GenBank/DDBJ whole genome shotgun (WGS) entry which is preliminary data.</text>
</comment>
<dbReference type="Gene3D" id="3.40.50.1000">
    <property type="entry name" value="HAD superfamily/HAD-like"/>
    <property type="match status" value="1"/>
</dbReference>
<evidence type="ECO:0000313" key="4">
    <source>
        <dbReference type="EMBL" id="KAJ5719642.1"/>
    </source>
</evidence>
<accession>A0AAD6HJ65</accession>
<proteinExistence type="predicted"/>
<feature type="compositionally biased region" description="Polar residues" evidence="2">
    <location>
        <begin position="732"/>
        <end position="745"/>
    </location>
</feature>
<dbReference type="InterPro" id="IPR036412">
    <property type="entry name" value="HAD-like_sf"/>
</dbReference>
<feature type="region of interest" description="Disordered" evidence="2">
    <location>
        <begin position="609"/>
        <end position="681"/>
    </location>
</feature>
<dbReference type="InterPro" id="IPR050365">
    <property type="entry name" value="TIM50"/>
</dbReference>
<feature type="region of interest" description="Disordered" evidence="2">
    <location>
        <begin position="712"/>
        <end position="758"/>
    </location>
</feature>
<reference evidence="4" key="1">
    <citation type="journal article" date="2023" name="IMA Fungus">
        <title>Comparative genomic study of the Penicillium genus elucidates a diverse pangenome and 15 lateral gene transfer events.</title>
        <authorList>
            <person name="Petersen C."/>
            <person name="Sorensen T."/>
            <person name="Nielsen M.R."/>
            <person name="Sondergaard T.E."/>
            <person name="Sorensen J.L."/>
            <person name="Fitzpatrick D.A."/>
            <person name="Frisvad J.C."/>
            <person name="Nielsen K.L."/>
        </authorList>
    </citation>
    <scope>NUCLEOTIDE SEQUENCE</scope>
    <source>
        <strain evidence="4">IBT 17514</strain>
    </source>
</reference>
<dbReference type="EMBL" id="JAQJAN010000010">
    <property type="protein sequence ID" value="KAJ5719642.1"/>
    <property type="molecule type" value="Genomic_DNA"/>
</dbReference>
<dbReference type="InterPro" id="IPR023214">
    <property type="entry name" value="HAD_sf"/>
</dbReference>
<feature type="domain" description="FCP1 homology" evidence="3">
    <location>
        <begin position="204"/>
        <end position="402"/>
    </location>
</feature>
<evidence type="ECO:0000313" key="5">
    <source>
        <dbReference type="Proteomes" id="UP001215712"/>
    </source>
</evidence>
<dbReference type="PROSITE" id="PS50969">
    <property type="entry name" value="FCP1"/>
    <property type="match status" value="1"/>
</dbReference>
<organism evidence="4 5">
    <name type="scientific">Penicillium malachiteum</name>
    <dbReference type="NCBI Taxonomy" id="1324776"/>
    <lineage>
        <taxon>Eukaryota</taxon>
        <taxon>Fungi</taxon>
        <taxon>Dikarya</taxon>
        <taxon>Ascomycota</taxon>
        <taxon>Pezizomycotina</taxon>
        <taxon>Eurotiomycetes</taxon>
        <taxon>Eurotiomycetidae</taxon>
        <taxon>Eurotiales</taxon>
        <taxon>Aspergillaceae</taxon>
        <taxon>Penicillium</taxon>
    </lineage>
</organism>
<feature type="compositionally biased region" description="Polar residues" evidence="2">
    <location>
        <begin position="24"/>
        <end position="44"/>
    </location>
</feature>
<reference evidence="4" key="2">
    <citation type="submission" date="2023-01" db="EMBL/GenBank/DDBJ databases">
        <authorList>
            <person name="Petersen C."/>
        </authorList>
    </citation>
    <scope>NUCLEOTIDE SEQUENCE</scope>
    <source>
        <strain evidence="4">IBT 17514</strain>
    </source>
</reference>
<feature type="region of interest" description="Disordered" evidence="2">
    <location>
        <begin position="451"/>
        <end position="567"/>
    </location>
</feature>
<keyword evidence="5" id="KW-1185">Reference proteome</keyword>
<sequence length="758" mass="83457">MVESIENVPGTRISGTAPRYTEFRSVNTPPRTGPITSQHSPYRDNATQFSATYGQQRFDPYYNPQNAFVSSPKPQPRYEAYPQAAPQAAHPSSAPLRAVNTPSWNPMSPHSGNLPNELRNVPFMNPQFFMNGTPTPFPMMSLTPTPPHMAAQHSSPMAGVPPQLPGLIEPMPQARKQRSPTPPMTVPKATEEYMQQAQGEPQRCAKRPLLIILDLNGTLICRKHRKYPPVFVERHGLTAFLDELCRNYSAMIWTSSKPQTLNAVAQKLFPPGKNKRQLVACWGRDKFGLTARQYNAKLQVYKELEKVWADPEIQATYPTKGAGPLRAGGKFAKKKAKAKAAAKRVFPPGQRWDQTNTILIDDSKLKALSEPYNIFEIPEFTNDPNIDETTLFRRVLARLDALAHYDDVSKVFHVWEKRQMYEDCKILDLDITPELPVPGFIPTLAPDVELDESEDGGAKLPSAQPQTQGQNGGPRRKGQLDTRTDEQKKADKKAKKAERKAKKREQKAQAQAQAANQAADQNQTGPTQGGPSAGFPTGLDGASDFPLGTKMPGPGQPGYRKARKALRQREIAERERLAREAKELQAETAHLLQETPNINANANANASRYNTRSQVSLASEHVSDAEEEYDPAEQVSDVSDAEEEYDPAKRISDVSDAEEEYNPAEHVSDTEEEYDPASLPGIAPVAPVAPVAAVEPTMNAVSPATATNPAFNAIPAEKSPVSQMSARERSISPATSDESEVSGNSLLDRLEKGLGLKK</sequence>
<dbReference type="InterPro" id="IPR004274">
    <property type="entry name" value="FCP1_dom"/>
</dbReference>
<feature type="compositionally biased region" description="Basic and acidic residues" evidence="2">
    <location>
        <begin position="478"/>
        <end position="489"/>
    </location>
</feature>
<dbReference type="Pfam" id="PF03031">
    <property type="entry name" value="NIF"/>
    <property type="match status" value="1"/>
</dbReference>
<feature type="compositionally biased region" description="Low complexity" evidence="2">
    <location>
        <begin position="508"/>
        <end position="523"/>
    </location>
</feature>
<evidence type="ECO:0000256" key="2">
    <source>
        <dbReference type="SAM" id="MobiDB-lite"/>
    </source>
</evidence>
<keyword evidence="1" id="KW-0175">Coiled coil</keyword>
<feature type="coiled-coil region" evidence="1">
    <location>
        <begin position="567"/>
        <end position="594"/>
    </location>
</feature>
<dbReference type="PANTHER" id="PTHR12210">
    <property type="entry name" value="DULLARD PROTEIN PHOSPHATASE"/>
    <property type="match status" value="1"/>
</dbReference>
<protein>
    <recommendedName>
        <fullName evidence="3">FCP1 homology domain-containing protein</fullName>
    </recommendedName>
</protein>
<feature type="compositionally biased region" description="Basic and acidic residues" evidence="2">
    <location>
        <begin position="748"/>
        <end position="758"/>
    </location>
</feature>
<feature type="region of interest" description="Disordered" evidence="2">
    <location>
        <begin position="60"/>
        <end position="94"/>
    </location>
</feature>
<dbReference type="SMART" id="SM00577">
    <property type="entry name" value="CPDc"/>
    <property type="match status" value="1"/>
</dbReference>
<feature type="region of interest" description="Disordered" evidence="2">
    <location>
        <begin position="1"/>
        <end position="44"/>
    </location>
</feature>
<dbReference type="Proteomes" id="UP001215712">
    <property type="component" value="Unassembled WGS sequence"/>
</dbReference>
<dbReference type="AlphaFoldDB" id="A0AAD6HJ65"/>
<evidence type="ECO:0000256" key="1">
    <source>
        <dbReference type="SAM" id="Coils"/>
    </source>
</evidence>
<feature type="compositionally biased region" description="Low complexity" evidence="2">
    <location>
        <begin position="77"/>
        <end position="94"/>
    </location>
</feature>
<feature type="compositionally biased region" description="Basic residues" evidence="2">
    <location>
        <begin position="490"/>
        <end position="505"/>
    </location>
</feature>